<evidence type="ECO:0000256" key="2">
    <source>
        <dbReference type="SAM" id="MobiDB-lite"/>
    </source>
</evidence>
<feature type="compositionally biased region" description="Basic and acidic residues" evidence="2">
    <location>
        <begin position="502"/>
        <end position="512"/>
    </location>
</feature>
<dbReference type="InterPro" id="IPR036397">
    <property type="entry name" value="RNaseH_sf"/>
</dbReference>
<dbReference type="Gene3D" id="1.10.340.70">
    <property type="match status" value="1"/>
</dbReference>
<dbReference type="Proteomes" id="UP000265180">
    <property type="component" value="Chromosome 2"/>
</dbReference>
<reference evidence="4" key="3">
    <citation type="submission" date="2025-08" db="UniProtKB">
        <authorList>
            <consortium name="Ensembl"/>
        </authorList>
    </citation>
    <scope>IDENTIFICATION</scope>
    <source>
        <strain evidence="4">HNI</strain>
    </source>
</reference>
<feature type="region of interest" description="Disordered" evidence="2">
    <location>
        <begin position="480"/>
        <end position="545"/>
    </location>
</feature>
<dbReference type="PANTHER" id="PTHR37984">
    <property type="entry name" value="PROTEIN CBG26694"/>
    <property type="match status" value="1"/>
</dbReference>
<reference evidence="4 5" key="2">
    <citation type="submission" date="2017-04" db="EMBL/GenBank/DDBJ databases">
        <title>CpG methylation of centromeres and impact of large insertions on vertebrate speciation.</title>
        <authorList>
            <person name="Ichikawa K."/>
            <person name="Yoshimura J."/>
            <person name="Morishita S."/>
        </authorList>
    </citation>
    <scope>NUCLEOTIDE SEQUENCE</scope>
    <source>
        <strain evidence="4 5">HNI</strain>
    </source>
</reference>
<evidence type="ECO:0000259" key="3">
    <source>
        <dbReference type="PROSITE" id="PS50994"/>
    </source>
</evidence>
<dbReference type="Gene3D" id="3.30.420.10">
    <property type="entry name" value="Ribonuclease H-like superfamily/Ribonuclease H"/>
    <property type="match status" value="1"/>
</dbReference>
<organism evidence="4 5">
    <name type="scientific">Oryzias latipes</name>
    <name type="common">Japanese rice fish</name>
    <name type="synonym">Japanese killifish</name>
    <dbReference type="NCBI Taxonomy" id="8090"/>
    <lineage>
        <taxon>Eukaryota</taxon>
        <taxon>Metazoa</taxon>
        <taxon>Chordata</taxon>
        <taxon>Craniata</taxon>
        <taxon>Vertebrata</taxon>
        <taxon>Euteleostomi</taxon>
        <taxon>Actinopterygii</taxon>
        <taxon>Neopterygii</taxon>
        <taxon>Teleostei</taxon>
        <taxon>Neoteleostei</taxon>
        <taxon>Acanthomorphata</taxon>
        <taxon>Ovalentaria</taxon>
        <taxon>Atherinomorphae</taxon>
        <taxon>Beloniformes</taxon>
        <taxon>Adrianichthyidae</taxon>
        <taxon>Oryziinae</taxon>
        <taxon>Oryzias</taxon>
    </lineage>
</organism>
<dbReference type="Pfam" id="PF17921">
    <property type="entry name" value="Integrase_H2C2"/>
    <property type="match status" value="1"/>
</dbReference>
<accession>A0A3P9L3Q8</accession>
<dbReference type="InterPro" id="IPR050951">
    <property type="entry name" value="Retrovirus_Pol_polyprotein"/>
</dbReference>
<dbReference type="FunFam" id="3.30.420.10:FF:000269">
    <property type="entry name" value="Uncharacterized protein"/>
    <property type="match status" value="1"/>
</dbReference>
<dbReference type="SUPFAM" id="SSF53098">
    <property type="entry name" value="Ribonuclease H-like"/>
    <property type="match status" value="1"/>
</dbReference>
<proteinExistence type="predicted"/>
<dbReference type="Pfam" id="PF00665">
    <property type="entry name" value="rve"/>
    <property type="match status" value="1"/>
</dbReference>
<dbReference type="GO" id="GO:0015074">
    <property type="term" value="P:DNA integration"/>
    <property type="evidence" value="ECO:0007669"/>
    <property type="project" value="InterPro"/>
</dbReference>
<feature type="domain" description="Integrase catalytic" evidence="3">
    <location>
        <begin position="141"/>
        <end position="298"/>
    </location>
</feature>
<dbReference type="PROSITE" id="PS50994">
    <property type="entry name" value="INTEGRASE"/>
    <property type="match status" value="1"/>
</dbReference>
<dbReference type="InterPro" id="IPR012337">
    <property type="entry name" value="RNaseH-like_sf"/>
</dbReference>
<evidence type="ECO:0000313" key="4">
    <source>
        <dbReference type="Ensembl" id="ENSORLP00020015318.1"/>
    </source>
</evidence>
<reference key="1">
    <citation type="journal article" date="2007" name="Nature">
        <title>The medaka draft genome and insights into vertebrate genome evolution.</title>
        <authorList>
            <person name="Kasahara M."/>
            <person name="Naruse K."/>
            <person name="Sasaki S."/>
            <person name="Nakatani Y."/>
            <person name="Qu W."/>
            <person name="Ahsan B."/>
            <person name="Yamada T."/>
            <person name="Nagayasu Y."/>
            <person name="Doi K."/>
            <person name="Kasai Y."/>
            <person name="Jindo T."/>
            <person name="Kobayashi D."/>
            <person name="Shimada A."/>
            <person name="Toyoda A."/>
            <person name="Kuroki Y."/>
            <person name="Fujiyama A."/>
            <person name="Sasaki T."/>
            <person name="Shimizu A."/>
            <person name="Asakawa S."/>
            <person name="Shimizu N."/>
            <person name="Hashimoto S."/>
            <person name="Yang J."/>
            <person name="Lee Y."/>
            <person name="Matsushima K."/>
            <person name="Sugano S."/>
            <person name="Sakaizumi M."/>
            <person name="Narita T."/>
            <person name="Ohishi K."/>
            <person name="Haga S."/>
            <person name="Ohta F."/>
            <person name="Nomoto H."/>
            <person name="Nogata K."/>
            <person name="Morishita T."/>
            <person name="Endo T."/>
            <person name="Shin-I T."/>
            <person name="Takeda H."/>
            <person name="Morishita S."/>
            <person name="Kohara Y."/>
        </authorList>
    </citation>
    <scope>NUCLEOTIDE SEQUENCE [LARGE SCALE GENOMIC DNA]</scope>
    <source>
        <strain>Hd-rR</strain>
    </source>
</reference>
<protein>
    <recommendedName>
        <fullName evidence="1">Gypsy retrotransposon integrase-like protein 1</fullName>
    </recommendedName>
</protein>
<dbReference type="InterPro" id="IPR041588">
    <property type="entry name" value="Integrase_H2C2"/>
</dbReference>
<dbReference type="Ensembl" id="ENSORLT00020023299.1">
    <property type="protein sequence ID" value="ENSORLP00020015318.1"/>
    <property type="gene ID" value="ENSORLG00020016325.1"/>
</dbReference>
<name>A0A3P9L3Q8_ORYLA</name>
<dbReference type="InterPro" id="IPR001584">
    <property type="entry name" value="Integrase_cat-core"/>
</dbReference>
<feature type="region of interest" description="Disordered" evidence="2">
    <location>
        <begin position="580"/>
        <end position="611"/>
    </location>
</feature>
<evidence type="ECO:0000256" key="1">
    <source>
        <dbReference type="ARBA" id="ARBA00039658"/>
    </source>
</evidence>
<dbReference type="AlphaFoldDB" id="A0A3P9L3Q8"/>
<evidence type="ECO:0000313" key="5">
    <source>
        <dbReference type="Proteomes" id="UP000265180"/>
    </source>
</evidence>
<dbReference type="PANTHER" id="PTHR37984:SF15">
    <property type="entry name" value="INTEGRASE CATALYTIC DOMAIN-CONTAINING PROTEIN"/>
    <property type="match status" value="1"/>
</dbReference>
<sequence>MSPIDLRERQREDPSIREVIYQLETGEKISPTVRQELPDIPLLLREWNRLELKDNILYRRRQDGEHILFQLVLPEELRSMVLTSLHNDMGHLGVERTLDLVRSRFFWPRMAADVEQKIKTCDRCIRRKALPERAAPLVNIETSRPLELLCMDFLTLEPDQSNTKDILVLTDHFTKYAVAIPTANQKAKTVAKCLWENFIVHYGIPERLHTDQGPDFESNLIKELCVIAGIEKTRTTPYHPRGNPVERFNRTLLSMLGTLEPEQKRRWKEYVKPLVHAYNCTRNEVTGYTPYELMFGRSPRLPVDLAFGLPVRDKPSISHSQYVQNLRSRLEESYQLASKHAAKSAERNKKCFDRRVRPSVLEEGDRVLVRNVRLRGKHKIEDKWERDIYVVVNRAGDLPVYTVRPEADSSGRTRTLHRDLLLPCGFLPESKEPDLLSATIVHRLQTRSQGQPVVTTEECLSDEEELRFPHLSISQPVKFHDKGTLPVTSTTGHSSVPAATLPERDLPIRESNEESDADRPSSPSGMEQEAVSQGLGGEVGPGEYLPEVPIVPEIKQSLGDGCPAEASPSAATPVAIPAEAPASVSDVESGDAVEPDSSIRRSARDRHPPNRLQYSALGQPLISVVQTLFHSLADACGGAFGAPASSRMYRVNVV</sequence>
<dbReference type="GO" id="GO:0003676">
    <property type="term" value="F:nucleic acid binding"/>
    <property type="evidence" value="ECO:0007669"/>
    <property type="project" value="InterPro"/>
</dbReference>
<reference evidence="4" key="4">
    <citation type="submission" date="2025-09" db="UniProtKB">
        <authorList>
            <consortium name="Ensembl"/>
        </authorList>
    </citation>
    <scope>IDENTIFICATION</scope>
    <source>
        <strain evidence="4">HNI</strain>
    </source>
</reference>
<dbReference type="FunFam" id="1.10.340.70:FF:000001">
    <property type="entry name" value="Retrovirus-related Pol polyprotein from transposon gypsy-like Protein"/>
    <property type="match status" value="1"/>
</dbReference>